<proteinExistence type="predicted"/>
<sequence>MNWARHDPIKNESIVPDDRCEVTNESE</sequence>
<reference evidence="2" key="1">
    <citation type="submission" date="2015-10" db="EMBL/GenBank/DDBJ databases">
        <authorList>
            <person name="Gilbert D.G."/>
        </authorList>
    </citation>
    <scope>NUCLEOTIDE SEQUENCE</scope>
    <source>
        <strain evidence="2">Phyl III-seqv23</strain>
    </source>
</reference>
<evidence type="ECO:0000313" key="2">
    <source>
        <dbReference type="EMBL" id="CUV45031.1"/>
    </source>
</evidence>
<feature type="region of interest" description="Disordered" evidence="1">
    <location>
        <begin position="1"/>
        <end position="27"/>
    </location>
</feature>
<organism evidence="2">
    <name type="scientific">Ralstonia solanacearum</name>
    <name type="common">Pseudomonas solanacearum</name>
    <dbReference type="NCBI Taxonomy" id="305"/>
    <lineage>
        <taxon>Bacteria</taxon>
        <taxon>Pseudomonadati</taxon>
        <taxon>Pseudomonadota</taxon>
        <taxon>Betaproteobacteria</taxon>
        <taxon>Burkholderiales</taxon>
        <taxon>Burkholderiaceae</taxon>
        <taxon>Ralstonia</taxon>
        <taxon>Ralstonia solanacearum species complex</taxon>
    </lineage>
</organism>
<name>A0A0S4WEB8_RALSL</name>
<accession>A0A0S4WEB8</accession>
<gene>
    <name evidence="2" type="ORF">TO10_v1_240018</name>
</gene>
<dbReference type="EMBL" id="LN899827">
    <property type="protein sequence ID" value="CUV45031.1"/>
    <property type="molecule type" value="Genomic_DNA"/>
</dbReference>
<evidence type="ECO:0000256" key="1">
    <source>
        <dbReference type="SAM" id="MobiDB-lite"/>
    </source>
</evidence>
<dbReference type="AlphaFoldDB" id="A0A0S4WEB8"/>
<protein>
    <submittedName>
        <fullName evidence="2">Uncharacterized protein</fullName>
    </submittedName>
</protein>